<evidence type="ECO:0000313" key="8">
    <source>
        <dbReference type="EMBL" id="GAU43894.1"/>
    </source>
</evidence>
<keyword evidence="3" id="KW-0732">Signal</keyword>
<evidence type="ECO:0000256" key="1">
    <source>
        <dbReference type="ARBA" id="ARBA00022750"/>
    </source>
</evidence>
<dbReference type="AlphaFoldDB" id="A0A2Z6NHC1"/>
<protein>
    <recommendedName>
        <fullName evidence="10">Reverse transcriptase Ty1/copia-type domain-containing protein</fullName>
    </recommendedName>
</protein>
<dbReference type="OrthoDB" id="682732at2759"/>
<feature type="domain" description="Retroviral polymerase SH3-like" evidence="7">
    <location>
        <begin position="513"/>
        <end position="560"/>
    </location>
</feature>
<feature type="chain" id="PRO_5016373223" description="Reverse transcriptase Ty1/copia-type domain-containing protein" evidence="3">
    <location>
        <begin position="31"/>
        <end position="1098"/>
    </location>
</feature>
<dbReference type="CDD" id="cd09272">
    <property type="entry name" value="RNase_HI_RT_Ty1"/>
    <property type="match status" value="1"/>
</dbReference>
<keyword evidence="1" id="KW-0064">Aspartyl protease</keyword>
<organism evidence="8 9">
    <name type="scientific">Trifolium subterraneum</name>
    <name type="common">Subterranean clover</name>
    <dbReference type="NCBI Taxonomy" id="3900"/>
    <lineage>
        <taxon>Eukaryota</taxon>
        <taxon>Viridiplantae</taxon>
        <taxon>Streptophyta</taxon>
        <taxon>Embryophyta</taxon>
        <taxon>Tracheophyta</taxon>
        <taxon>Spermatophyta</taxon>
        <taxon>Magnoliopsida</taxon>
        <taxon>eudicotyledons</taxon>
        <taxon>Gunneridae</taxon>
        <taxon>Pentapetalae</taxon>
        <taxon>rosids</taxon>
        <taxon>fabids</taxon>
        <taxon>Fabales</taxon>
        <taxon>Fabaceae</taxon>
        <taxon>Papilionoideae</taxon>
        <taxon>50 kb inversion clade</taxon>
        <taxon>NPAAA clade</taxon>
        <taxon>Hologalegina</taxon>
        <taxon>IRL clade</taxon>
        <taxon>Trifolieae</taxon>
        <taxon>Trifolium</taxon>
    </lineage>
</organism>
<dbReference type="SUPFAM" id="SSF56672">
    <property type="entry name" value="DNA/RNA polymerases"/>
    <property type="match status" value="1"/>
</dbReference>
<feature type="signal peptide" evidence="3">
    <location>
        <begin position="1"/>
        <end position="30"/>
    </location>
</feature>
<feature type="domain" description="Retrotransposon Copia-like N-terminal" evidence="5">
    <location>
        <begin position="55"/>
        <end position="101"/>
    </location>
</feature>
<sequence length="1098" mass="122902">MFKNFMMVSELKRALLRIVIFFSLLMARGGSSTAAGGNATVVDPSQNPGDVYYVHASDVPSTIVVKPVLTHSNYQAWARSMKRALGGKNKLDFVDGNIEVPSEFDPNFKAWNRCNMLVHSGIMNSVDESIAQSIAFLDNVVDVWNELKERFSQGDYIRISELQCEIFGMKQESRSVSEFFTALKILWEELDSYLPAPVCSCLMRCICNTGVSNAKHQHKIMRSIRFLTGLNENFDPVRAQILLMNPLPTINRIFSMVLQHERQYNSTHFDDSKVLVNSHDARKPKGRCHGSSSSQGNRSNSYGANNYGAKNKECSYCGKTNHIVENCYRKHGFPPHYGRNSHANNASLEHVDERENMDDNKSVRGNNNNTDFGFTKEQYNQLMTLIQSSNTSNQASSSTHVNIATGHVASGIRNLTCSLSSSPLGQWIVDSGASDHICSSLKYFSSYKSITHVHVRLPNGHASIAKYAGTVKDNLRMTGLAKLIEGLYYLHILPDQVQSTIASSHTISATDQDSRARKAVYLGHKQGVKGAVLFDLNTKSIFISRNVTYHEHILPYQNSNPPFQWSYHSTHTPQNDIPSVPGLYDSEPLVPTSNISIPPIETNPNSSDDITHHNTDLVSTTTPETIFSNTDDIHETDTINLRRSTRTKSFPSHLSDYVCNLSTDVTKSSSSGILYPISHFHSYANLSASHNKFALPVTNDVEPMLPGCGYGTGIRYRVEPTRASTQDCWVKAMNGVLQALQQNKTWIIVDTPLHVKPVGSRWVYKVKHKADGSIERYKARLVAKAISSWHLHQLDVNNAFLHGDLHEEVYMTIPQGVTHSKPNQVCKLLKSLYGLKQASRKWYEKLTGVLLSQGYKQSSSDHSLFTLHRESSFTVLLVYVDDIILADNSLDEFTRIKQILDDHFKIKDLGQLKYFLGIEVAHSSQGISICQIKYCLDLLQDTGLLGAKPAKTPLDPSVKLHQDTSPPFADIAGYRRLIGKLLYLTTTRPDIAFVTQQLNFSDCRVVRYLKGSPGRGLFFRRDSQLQLLGFTDVDWAGCLDSRRYTSGYCFFLGSSLISWRAKKQHTVARNSYEAEYRALSFAACELSMVGLSPKGFGC</sequence>
<accession>A0A2Z6NHC1</accession>
<dbReference type="EMBL" id="DF974000">
    <property type="protein sequence ID" value="GAU43894.1"/>
    <property type="molecule type" value="Genomic_DNA"/>
</dbReference>
<keyword evidence="1" id="KW-0378">Hydrolase</keyword>
<evidence type="ECO:0000313" key="9">
    <source>
        <dbReference type="Proteomes" id="UP000242715"/>
    </source>
</evidence>
<feature type="domain" description="Reverse transcriptase Ty1/copia-type" evidence="4">
    <location>
        <begin position="787"/>
        <end position="954"/>
    </location>
</feature>
<dbReference type="Pfam" id="PF22936">
    <property type="entry name" value="Pol_BBD"/>
    <property type="match status" value="1"/>
</dbReference>
<dbReference type="Pfam" id="PF14244">
    <property type="entry name" value="Retrotran_gag_3"/>
    <property type="match status" value="1"/>
</dbReference>
<evidence type="ECO:0000259" key="5">
    <source>
        <dbReference type="Pfam" id="PF14244"/>
    </source>
</evidence>
<evidence type="ECO:0000256" key="3">
    <source>
        <dbReference type="SAM" id="SignalP"/>
    </source>
</evidence>
<dbReference type="Pfam" id="PF07727">
    <property type="entry name" value="RVT_2"/>
    <property type="match status" value="1"/>
</dbReference>
<keyword evidence="1" id="KW-0645">Protease</keyword>
<feature type="region of interest" description="Disordered" evidence="2">
    <location>
        <begin position="601"/>
        <end position="623"/>
    </location>
</feature>
<dbReference type="InterPro" id="IPR043502">
    <property type="entry name" value="DNA/RNA_pol_sf"/>
</dbReference>
<feature type="compositionally biased region" description="Low complexity" evidence="2">
    <location>
        <begin position="290"/>
        <end position="301"/>
    </location>
</feature>
<feature type="domain" description="Retrovirus-related Pol polyprotein from transposon TNT 1-94-like beta-barrel" evidence="6">
    <location>
        <begin position="427"/>
        <end position="490"/>
    </location>
</feature>
<dbReference type="InterPro" id="IPR013103">
    <property type="entry name" value="RVT_2"/>
</dbReference>
<dbReference type="GO" id="GO:0004190">
    <property type="term" value="F:aspartic-type endopeptidase activity"/>
    <property type="evidence" value="ECO:0007669"/>
    <property type="project" value="UniProtKB-KW"/>
</dbReference>
<dbReference type="InterPro" id="IPR029472">
    <property type="entry name" value="Copia-like_N"/>
</dbReference>
<dbReference type="PANTHER" id="PTHR37610">
    <property type="entry name" value="CCHC-TYPE DOMAIN-CONTAINING PROTEIN"/>
    <property type="match status" value="1"/>
</dbReference>
<gene>
    <name evidence="8" type="ORF">TSUD_399420</name>
</gene>
<dbReference type="PANTHER" id="PTHR37610:SF55">
    <property type="entry name" value="RETROTRANSPOSON COPIA-LIKE N-TERMINAL DOMAIN-CONTAINING PROTEIN"/>
    <property type="match status" value="1"/>
</dbReference>
<dbReference type="InterPro" id="IPR057670">
    <property type="entry name" value="SH3_retrovirus"/>
</dbReference>
<dbReference type="InterPro" id="IPR054722">
    <property type="entry name" value="PolX-like_BBD"/>
</dbReference>
<feature type="region of interest" description="Disordered" evidence="2">
    <location>
        <begin position="279"/>
        <end position="304"/>
    </location>
</feature>
<name>A0A2Z6NHC1_TRISU</name>
<evidence type="ECO:0008006" key="10">
    <source>
        <dbReference type="Google" id="ProtNLM"/>
    </source>
</evidence>
<dbReference type="Pfam" id="PF25597">
    <property type="entry name" value="SH3_retrovirus"/>
    <property type="match status" value="1"/>
</dbReference>
<evidence type="ECO:0000259" key="7">
    <source>
        <dbReference type="Pfam" id="PF25597"/>
    </source>
</evidence>
<dbReference type="Proteomes" id="UP000242715">
    <property type="component" value="Unassembled WGS sequence"/>
</dbReference>
<evidence type="ECO:0000259" key="4">
    <source>
        <dbReference type="Pfam" id="PF07727"/>
    </source>
</evidence>
<evidence type="ECO:0000256" key="2">
    <source>
        <dbReference type="SAM" id="MobiDB-lite"/>
    </source>
</evidence>
<evidence type="ECO:0000259" key="6">
    <source>
        <dbReference type="Pfam" id="PF22936"/>
    </source>
</evidence>
<reference evidence="9" key="1">
    <citation type="journal article" date="2017" name="Front. Plant Sci.">
        <title>Climate Clever Clovers: New Paradigm to Reduce the Environmental Footprint of Ruminants by Breeding Low Methanogenic Forages Utilizing Haplotype Variation.</title>
        <authorList>
            <person name="Kaur P."/>
            <person name="Appels R."/>
            <person name="Bayer P.E."/>
            <person name="Keeble-Gagnere G."/>
            <person name="Wang J."/>
            <person name="Hirakawa H."/>
            <person name="Shirasawa K."/>
            <person name="Vercoe P."/>
            <person name="Stefanova K."/>
            <person name="Durmic Z."/>
            <person name="Nichols P."/>
            <person name="Revell C."/>
            <person name="Isobe S.N."/>
            <person name="Edwards D."/>
            <person name="Erskine W."/>
        </authorList>
    </citation>
    <scope>NUCLEOTIDE SEQUENCE [LARGE SCALE GENOMIC DNA]</scope>
    <source>
        <strain evidence="9">cv. Daliak</strain>
    </source>
</reference>
<proteinExistence type="predicted"/>
<keyword evidence="9" id="KW-1185">Reference proteome</keyword>